<name>B7JXX9_RIPO1</name>
<dbReference type="AlphaFoldDB" id="B7JXX9"/>
<dbReference type="PANTHER" id="PTHR48094:SF11">
    <property type="entry name" value="GLUTATHIONE-INDEPENDENT GLYOXALASE HSP31-RELATED"/>
    <property type="match status" value="1"/>
</dbReference>
<keyword evidence="6" id="KW-1185">Reference proteome</keyword>
<dbReference type="PANTHER" id="PTHR48094">
    <property type="entry name" value="PROTEIN/NUCLEIC ACID DEGLYCASE DJ-1-RELATED"/>
    <property type="match status" value="1"/>
</dbReference>
<dbReference type="InterPro" id="IPR050325">
    <property type="entry name" value="Prot/Nucl_acid_deglycase"/>
</dbReference>
<gene>
    <name evidence="5" type="ordered locus">PCC8801_1905</name>
</gene>
<keyword evidence="2" id="KW-0456">Lyase</keyword>
<evidence type="ECO:0000259" key="4">
    <source>
        <dbReference type="Pfam" id="PF01965"/>
    </source>
</evidence>
<dbReference type="InterPro" id="IPR032633">
    <property type="entry name" value="ThiJ-like"/>
</dbReference>
<dbReference type="GO" id="GO:0019243">
    <property type="term" value="P:methylglyoxal catabolic process to D-lactate via S-lactoyl-glutathione"/>
    <property type="evidence" value="ECO:0007669"/>
    <property type="project" value="TreeGrafter"/>
</dbReference>
<dbReference type="SUPFAM" id="SSF52317">
    <property type="entry name" value="Class I glutamine amidotransferase-like"/>
    <property type="match status" value="2"/>
</dbReference>
<dbReference type="STRING" id="41431.PCC8801_1905"/>
<evidence type="ECO:0000256" key="3">
    <source>
        <dbReference type="ARBA" id="ARBA00038493"/>
    </source>
</evidence>
<dbReference type="InterPro" id="IPR002818">
    <property type="entry name" value="DJ-1/PfpI"/>
</dbReference>
<comment type="similarity">
    <text evidence="3">Belongs to the peptidase C56 family. HSP31-like subfamily.</text>
</comment>
<sequence length="521" mass="57963">MSYLPLQGKKIAILVNSQYIAQEIKGYQEKFTAYGAKVDLMSRLWGQTEQTFVSEVEQEGKTPETLTVWIDFTQVNLNDYAAVIMAANYPSVRLRWLSDQDASGQPINNSSGRLSPAVQFIYQAMMNPKIIKGFPCHALWLLTPIPEVLAGRKVTCNRVMLGDVSNAGAIISETASGVVVDSDIVTSDSDSHREAFIEAICQQIQAVDQGTLQPAITAATTPSANVSVESVIPYLRERKILILLSEWGYWGEELVGPLETFDKVGYQVSFCTPTGRRPNAIAVSMDPLYIDPPLGRSVTCVAMAKKVAEIDDPSTNQGKRLDTPINLRQWFPERPYWSDSQLVRLMEIYYERLRRAQESLDEFDALLIVGGSGPIVDLANNQRVHDLILGFYGQGKPVAAECYGVTCLAFARNIENKQSIIWGKQVTGHCIEYDYKDGTGFMRSRGQFLDFNMGPPPYPLEYILRDATGPDGAYIGNFGHPTSVIVDYPFITGRSTPDSYLTGQKLVEVLDGEPPLRRWGW</sequence>
<accession>B7JXX9</accession>
<dbReference type="KEGG" id="cyp:PCC8801_1905"/>
<dbReference type="RefSeq" id="WP_012595215.1">
    <property type="nucleotide sequence ID" value="NC_011726.1"/>
</dbReference>
<dbReference type="eggNOG" id="COG0693">
    <property type="taxonomic scope" value="Bacteria"/>
</dbReference>
<dbReference type="InterPro" id="IPR029062">
    <property type="entry name" value="Class_I_gatase-like"/>
</dbReference>
<evidence type="ECO:0000313" key="6">
    <source>
        <dbReference type="Proteomes" id="UP000008204"/>
    </source>
</evidence>
<reference evidence="6" key="1">
    <citation type="journal article" date="2011" name="MBio">
        <title>Novel metabolic attributes of the genus Cyanothece, comprising a group of unicellular nitrogen-fixing Cyanobacteria.</title>
        <authorList>
            <person name="Bandyopadhyay A."/>
            <person name="Elvitigala T."/>
            <person name="Welsh E."/>
            <person name="Stockel J."/>
            <person name="Liberton M."/>
            <person name="Min H."/>
            <person name="Sherman L.A."/>
            <person name="Pakrasi H.B."/>
        </authorList>
    </citation>
    <scope>NUCLEOTIDE SEQUENCE [LARGE SCALE GENOMIC DNA]</scope>
    <source>
        <strain evidence="6">PCC 8801</strain>
    </source>
</reference>
<keyword evidence="1" id="KW-0346">Stress response</keyword>
<dbReference type="Pfam" id="PF17124">
    <property type="entry name" value="ThiJ_like"/>
    <property type="match status" value="1"/>
</dbReference>
<proteinExistence type="inferred from homology"/>
<dbReference type="HOGENOM" id="CLU_545038_0_0_3"/>
<dbReference type="Proteomes" id="UP000008204">
    <property type="component" value="Chromosome"/>
</dbReference>
<evidence type="ECO:0000256" key="1">
    <source>
        <dbReference type="ARBA" id="ARBA00023016"/>
    </source>
</evidence>
<feature type="domain" description="DJ-1/PfpI" evidence="4">
    <location>
        <begin position="119"/>
        <end position="202"/>
    </location>
</feature>
<organism evidence="5 6">
    <name type="scientific">Rippkaea orientalis (strain PCC 8801 / RF-1)</name>
    <name type="common">Cyanothece sp. (strain PCC 8801)</name>
    <dbReference type="NCBI Taxonomy" id="41431"/>
    <lineage>
        <taxon>Bacteria</taxon>
        <taxon>Bacillati</taxon>
        <taxon>Cyanobacteriota</taxon>
        <taxon>Cyanophyceae</taxon>
        <taxon>Oscillatoriophycideae</taxon>
        <taxon>Chroococcales</taxon>
        <taxon>Aphanothecaceae</taxon>
        <taxon>Rippkaea</taxon>
        <taxon>Rippkaea orientalis</taxon>
    </lineage>
</organism>
<dbReference type="GO" id="GO:0019172">
    <property type="term" value="F:glyoxalase III activity"/>
    <property type="evidence" value="ECO:0007669"/>
    <property type="project" value="TreeGrafter"/>
</dbReference>
<protein>
    <submittedName>
        <fullName evidence="5">ThiJ/PfpI domain protein</fullName>
    </submittedName>
</protein>
<evidence type="ECO:0000256" key="2">
    <source>
        <dbReference type="ARBA" id="ARBA00023239"/>
    </source>
</evidence>
<dbReference type="GO" id="GO:0005737">
    <property type="term" value="C:cytoplasm"/>
    <property type="evidence" value="ECO:0007669"/>
    <property type="project" value="TreeGrafter"/>
</dbReference>
<dbReference type="Pfam" id="PF01965">
    <property type="entry name" value="DJ-1_PfpI"/>
    <property type="match status" value="1"/>
</dbReference>
<dbReference type="Gene3D" id="3.40.50.880">
    <property type="match status" value="2"/>
</dbReference>
<evidence type="ECO:0000313" key="5">
    <source>
        <dbReference type="EMBL" id="ACK65943.1"/>
    </source>
</evidence>
<dbReference type="CDD" id="cd03141">
    <property type="entry name" value="GATase1_Hsp31_like"/>
    <property type="match status" value="1"/>
</dbReference>
<dbReference type="OrthoDB" id="9792284at2"/>
<dbReference type="EMBL" id="CP001287">
    <property type="protein sequence ID" value="ACK65943.1"/>
    <property type="molecule type" value="Genomic_DNA"/>
</dbReference>